<proteinExistence type="predicted"/>
<dbReference type="EMBL" id="UINC01091697">
    <property type="protein sequence ID" value="SVC44664.1"/>
    <property type="molecule type" value="Genomic_DNA"/>
</dbReference>
<gene>
    <name evidence="1" type="ORF">METZ01_LOCUS297518</name>
</gene>
<protein>
    <recommendedName>
        <fullName evidence="2">Legume lectin domain-containing protein</fullName>
    </recommendedName>
</protein>
<dbReference type="AlphaFoldDB" id="A0A382M6J3"/>
<dbReference type="Gene3D" id="2.60.120.200">
    <property type="match status" value="1"/>
</dbReference>
<evidence type="ECO:0008006" key="2">
    <source>
        <dbReference type="Google" id="ProtNLM"/>
    </source>
</evidence>
<dbReference type="SUPFAM" id="SSF49899">
    <property type="entry name" value="Concanavalin A-like lectins/glucanases"/>
    <property type="match status" value="1"/>
</dbReference>
<accession>A0A382M6J3</accession>
<name>A0A382M6J3_9ZZZZ</name>
<dbReference type="InterPro" id="IPR013320">
    <property type="entry name" value="ConA-like_dom_sf"/>
</dbReference>
<reference evidence="1" key="1">
    <citation type="submission" date="2018-05" db="EMBL/GenBank/DDBJ databases">
        <authorList>
            <person name="Lanie J.A."/>
            <person name="Ng W.-L."/>
            <person name="Kazmierczak K.M."/>
            <person name="Andrzejewski T.M."/>
            <person name="Davidsen T.M."/>
            <person name="Wayne K.J."/>
            <person name="Tettelin H."/>
            <person name="Glass J.I."/>
            <person name="Rusch D."/>
            <person name="Podicherti R."/>
            <person name="Tsui H.-C.T."/>
            <person name="Winkler M.E."/>
        </authorList>
    </citation>
    <scope>NUCLEOTIDE SEQUENCE</scope>
</reference>
<feature type="non-terminal residue" evidence="1">
    <location>
        <position position="1"/>
    </location>
</feature>
<sequence length="388" mass="40207">LPRHAWRQNHLENGSSSDVYQVDDGALAGFDPDAGQRVNRRPTWMRMYRVGALIQTQLAFEDADGQPIQWQTIGGDSHPDRADTLLVGLALTNHSGDVGSAVFDQVSIEAYDPGADESVRGDEIGPLALAAGAPEDSGLVVVQAGGYRPEVLDNGHLRITSNAVASSANAVWLPQPLDLSSGFVLEFDAFMGPTGCDPGADPNPADGFTVTLIEAGGTGDPLGAFPSDLALDSLRGDGGGAEGLWGNALLQRTEGHGSFSVEFDNWVGGFDPATGGSPNNDCAYHVGLLANTMVNAHVATNMDLGVGAGDLPSLFTEEGVHVAVKYAPNGHVTVTLNDELVVIDSHVVPLSGDLILGFTGGTGGATADQEVANITLYELGLPGPTFAD</sequence>
<evidence type="ECO:0000313" key="1">
    <source>
        <dbReference type="EMBL" id="SVC44664.1"/>
    </source>
</evidence>
<organism evidence="1">
    <name type="scientific">marine metagenome</name>
    <dbReference type="NCBI Taxonomy" id="408172"/>
    <lineage>
        <taxon>unclassified sequences</taxon>
        <taxon>metagenomes</taxon>
        <taxon>ecological metagenomes</taxon>
    </lineage>
</organism>
<feature type="non-terminal residue" evidence="1">
    <location>
        <position position="388"/>
    </location>
</feature>